<dbReference type="GO" id="GO:0008270">
    <property type="term" value="F:zinc ion binding"/>
    <property type="evidence" value="ECO:0007669"/>
    <property type="project" value="UniProtKB-KW"/>
</dbReference>
<dbReference type="InterPro" id="IPR038508">
    <property type="entry name" value="ArfGAP_dom_sf"/>
</dbReference>
<dbReference type="Pfam" id="PF01412">
    <property type="entry name" value="ArfGap"/>
    <property type="match status" value="1"/>
</dbReference>
<keyword evidence="5" id="KW-0862">Zinc</keyword>
<dbReference type="GO" id="GO:0000139">
    <property type="term" value="C:Golgi membrane"/>
    <property type="evidence" value="ECO:0007669"/>
    <property type="project" value="GOC"/>
</dbReference>
<evidence type="ECO:0000256" key="7">
    <source>
        <dbReference type="PROSITE-ProRule" id="PRU00288"/>
    </source>
</evidence>
<sequence length="347" mass="38005">MASENYSDKNAVFRKLKTKSDNKMCFDCNARNPTWASVTYGIFLCIDCSAAHRSLGVHISFVRSTNLDSWTPDQLKMMSFGGNNRAQAFFKQHGWNDGGKLETKYTSRAAEMYKQLLAKEVAKSNAEELGLPSSVAPQSTEPANEVPDISVNIAPKESPPAKIGAQEVLDIPKASHSVVSTFRKPIGAKKSGKPAGLGARKLTSKSSDCLYEQKPEEPLVQVTSSSSRNTPPVVPSSFSSRFEYNDNLGQAEMNGLGPRSFTHVAPPKSSSFFGEYGMEPSYLKKTGSLPSFKVQIEETDEARKKFSNAKSISSSQFFGNQNQMDMEGSATLKKFAVSIILLPKHYP</sequence>
<protein>
    <submittedName>
        <fullName evidence="10">GTPase-activating protein</fullName>
    </submittedName>
</protein>
<dbReference type="SUPFAM" id="SSF57863">
    <property type="entry name" value="ArfGap/RecO-like zinc finger"/>
    <property type="match status" value="1"/>
</dbReference>
<feature type="region of interest" description="Disordered" evidence="8">
    <location>
        <begin position="208"/>
        <end position="238"/>
    </location>
</feature>
<dbReference type="PANTHER" id="PTHR45686:SF4">
    <property type="entry name" value="ADP-RIBOSYLATION FACTOR GTPASE ACTIVATING PROTEIN 3, ISOFORM H"/>
    <property type="match status" value="1"/>
</dbReference>
<reference evidence="10 11" key="1">
    <citation type="submission" date="2024-01" db="EMBL/GenBank/DDBJ databases">
        <title>The complete chloroplast genome sequence of Lithospermum erythrorhizon: insights into the phylogenetic relationship among Boraginaceae species and the maternal lineages of purple gromwells.</title>
        <authorList>
            <person name="Okada T."/>
            <person name="Watanabe K."/>
        </authorList>
    </citation>
    <scope>NUCLEOTIDE SEQUENCE [LARGE SCALE GENOMIC DNA]</scope>
</reference>
<feature type="domain" description="Arf-GAP" evidence="9">
    <location>
        <begin position="10"/>
        <end position="128"/>
    </location>
</feature>
<dbReference type="Proteomes" id="UP001454036">
    <property type="component" value="Unassembled WGS sequence"/>
</dbReference>
<keyword evidence="2" id="KW-0597">Phosphoprotein</keyword>
<proteinExistence type="predicted"/>
<evidence type="ECO:0000256" key="4">
    <source>
        <dbReference type="ARBA" id="ARBA00022771"/>
    </source>
</evidence>
<organism evidence="10 11">
    <name type="scientific">Lithospermum erythrorhizon</name>
    <name type="common">Purple gromwell</name>
    <name type="synonym">Lithospermum officinale var. erythrorhizon</name>
    <dbReference type="NCBI Taxonomy" id="34254"/>
    <lineage>
        <taxon>Eukaryota</taxon>
        <taxon>Viridiplantae</taxon>
        <taxon>Streptophyta</taxon>
        <taxon>Embryophyta</taxon>
        <taxon>Tracheophyta</taxon>
        <taxon>Spermatophyta</taxon>
        <taxon>Magnoliopsida</taxon>
        <taxon>eudicotyledons</taxon>
        <taxon>Gunneridae</taxon>
        <taxon>Pentapetalae</taxon>
        <taxon>asterids</taxon>
        <taxon>lamiids</taxon>
        <taxon>Boraginales</taxon>
        <taxon>Boraginaceae</taxon>
        <taxon>Boraginoideae</taxon>
        <taxon>Lithospermeae</taxon>
        <taxon>Lithospermum</taxon>
    </lineage>
</organism>
<dbReference type="PROSITE" id="PS50115">
    <property type="entry name" value="ARFGAP"/>
    <property type="match status" value="1"/>
</dbReference>
<dbReference type="AlphaFoldDB" id="A0AAV3RNV8"/>
<dbReference type="CDD" id="cd08831">
    <property type="entry name" value="ArfGap_ArfGap2_3_like"/>
    <property type="match status" value="1"/>
</dbReference>
<keyword evidence="3" id="KW-0479">Metal-binding</keyword>
<evidence type="ECO:0000313" key="11">
    <source>
        <dbReference type="Proteomes" id="UP001454036"/>
    </source>
</evidence>
<keyword evidence="6" id="KW-0007">Acetylation</keyword>
<evidence type="ECO:0000256" key="3">
    <source>
        <dbReference type="ARBA" id="ARBA00022723"/>
    </source>
</evidence>
<keyword evidence="1" id="KW-0343">GTPase activation</keyword>
<evidence type="ECO:0000256" key="5">
    <source>
        <dbReference type="ARBA" id="ARBA00022833"/>
    </source>
</evidence>
<dbReference type="SMART" id="SM00105">
    <property type="entry name" value="ArfGap"/>
    <property type="match status" value="1"/>
</dbReference>
<dbReference type="GO" id="GO:0005096">
    <property type="term" value="F:GTPase activator activity"/>
    <property type="evidence" value="ECO:0007669"/>
    <property type="project" value="UniProtKB-KW"/>
</dbReference>
<evidence type="ECO:0000259" key="9">
    <source>
        <dbReference type="PROSITE" id="PS50115"/>
    </source>
</evidence>
<evidence type="ECO:0000256" key="8">
    <source>
        <dbReference type="SAM" id="MobiDB-lite"/>
    </source>
</evidence>
<dbReference type="FunFam" id="1.10.220.150:FF:000012">
    <property type="entry name" value="ADP-ribosylation factor GTPase-activating protein AGD10"/>
    <property type="match status" value="1"/>
</dbReference>
<dbReference type="InterPro" id="IPR037278">
    <property type="entry name" value="ARFGAP/RecO"/>
</dbReference>
<dbReference type="GO" id="GO:0048205">
    <property type="term" value="P:COPI coating of Golgi vesicle"/>
    <property type="evidence" value="ECO:0007669"/>
    <property type="project" value="TreeGrafter"/>
</dbReference>
<evidence type="ECO:0000256" key="2">
    <source>
        <dbReference type="ARBA" id="ARBA00022553"/>
    </source>
</evidence>
<evidence type="ECO:0000256" key="1">
    <source>
        <dbReference type="ARBA" id="ARBA00022468"/>
    </source>
</evidence>
<comment type="caution">
    <text evidence="10">The sequence shown here is derived from an EMBL/GenBank/DDBJ whole genome shotgun (WGS) entry which is preliminary data.</text>
</comment>
<dbReference type="EMBL" id="BAABME010028964">
    <property type="protein sequence ID" value="GAA0183022.1"/>
    <property type="molecule type" value="Genomic_DNA"/>
</dbReference>
<dbReference type="Gene3D" id="1.10.220.150">
    <property type="entry name" value="Arf GTPase activating protein"/>
    <property type="match status" value="1"/>
</dbReference>
<gene>
    <name evidence="10" type="ORF">LIER_42328</name>
</gene>
<evidence type="ECO:0000256" key="6">
    <source>
        <dbReference type="ARBA" id="ARBA00022990"/>
    </source>
</evidence>
<evidence type="ECO:0000313" key="10">
    <source>
        <dbReference type="EMBL" id="GAA0183022.1"/>
    </source>
</evidence>
<name>A0AAV3RNV8_LITER</name>
<accession>A0AAV3RNV8</accession>
<dbReference type="PRINTS" id="PR00405">
    <property type="entry name" value="REVINTRACTNG"/>
</dbReference>
<keyword evidence="11" id="KW-1185">Reference proteome</keyword>
<keyword evidence="4 7" id="KW-0863">Zinc-finger</keyword>
<feature type="compositionally biased region" description="Polar residues" evidence="8">
    <location>
        <begin position="221"/>
        <end position="230"/>
    </location>
</feature>
<dbReference type="InterPro" id="IPR001164">
    <property type="entry name" value="ArfGAP_dom"/>
</dbReference>
<dbReference type="PANTHER" id="PTHR45686">
    <property type="entry name" value="ADP-RIBOSYLATION FACTOR GTPASE ACTIVATING PROTEIN 3, ISOFORM H-RELATED"/>
    <property type="match status" value="1"/>
</dbReference>